<accession>A0A4T9T7R3</accession>
<dbReference type="Pfam" id="PF07804">
    <property type="entry name" value="HipA_C"/>
    <property type="match status" value="1"/>
</dbReference>
<dbReference type="EMBL" id="SSTM01000003">
    <property type="protein sequence ID" value="TJW10795.1"/>
    <property type="molecule type" value="Genomic_DNA"/>
</dbReference>
<dbReference type="OrthoDB" id="3182374at2"/>
<dbReference type="InterPro" id="IPR012893">
    <property type="entry name" value="HipA-like_C"/>
</dbReference>
<evidence type="ECO:0000313" key="6">
    <source>
        <dbReference type="Proteomes" id="UP000309454"/>
    </source>
</evidence>
<gene>
    <name evidence="5" type="ORF">E5982_05860</name>
</gene>
<dbReference type="PANTHER" id="PTHR37419:SF8">
    <property type="entry name" value="TOXIN YJJJ"/>
    <property type="match status" value="1"/>
</dbReference>
<name>A0A4T9T7R3_9ACTN</name>
<sequence length="415" mass="45438">MVPVLEVYDSSSGNDVLVGRARFSLRRGRITTTFAYDDGFIAGEFGFEPLEPRLPLASRVHHCDGIPGSFRDTSPDRWGRRLIDREARLEAESGGALPRSLDEVDYLVGVFDQTREGSLRFKQPDGPFLGQSQPIPPVIQLPELLHASNSMAQDEAGSDQVKELLEAGSASLGGARPKASVCDGEKLFLAKFSHPGDKWDVMAWEKTALDIAEKAGIDVPPSKLVRIGNQRVLLLERFDREESLLDGRRIGYMSAMTALGSSDGERRDYLELLEALPVFVRNPSLEARRFFRRIALSVAISNTDDHLRNLAFLKTANGWALSPAFDINPNPYEGAERATAIFGGARANEAEALKGLADCTGMGAEVAAKEVSAVLSGLAGWEALARRNGCPDKEIALFAPIFKRKAQELRKVFKP</sequence>
<comment type="caution">
    <text evidence="5">The sequence shown here is derived from an EMBL/GenBank/DDBJ whole genome shotgun (WGS) entry which is preliminary data.</text>
</comment>
<comment type="similarity">
    <text evidence="1">Belongs to the HipA Ser/Thr kinase family.</text>
</comment>
<dbReference type="GO" id="GO:0005829">
    <property type="term" value="C:cytosol"/>
    <property type="evidence" value="ECO:0007669"/>
    <property type="project" value="TreeGrafter"/>
</dbReference>
<evidence type="ECO:0000256" key="3">
    <source>
        <dbReference type="ARBA" id="ARBA00022777"/>
    </source>
</evidence>
<keyword evidence="6" id="KW-1185">Reference proteome</keyword>
<evidence type="ECO:0000256" key="2">
    <source>
        <dbReference type="ARBA" id="ARBA00022679"/>
    </source>
</evidence>
<dbReference type="AlphaFoldDB" id="A0A4T9T7R3"/>
<feature type="domain" description="HipA-like C-terminal" evidence="4">
    <location>
        <begin position="171"/>
        <end position="371"/>
    </location>
</feature>
<dbReference type="GO" id="GO:0004674">
    <property type="term" value="F:protein serine/threonine kinase activity"/>
    <property type="evidence" value="ECO:0007669"/>
    <property type="project" value="TreeGrafter"/>
</dbReference>
<dbReference type="PANTHER" id="PTHR37419">
    <property type="entry name" value="SERINE/THREONINE-PROTEIN KINASE TOXIN HIPA"/>
    <property type="match status" value="1"/>
</dbReference>
<dbReference type="InterPro" id="IPR052028">
    <property type="entry name" value="HipA_Ser/Thr_kinase"/>
</dbReference>
<reference evidence="5 6" key="1">
    <citation type="submission" date="2019-04" db="EMBL/GenBank/DDBJ databases">
        <title>Microbes associate with the intestines of laboratory mice.</title>
        <authorList>
            <person name="Navarre W."/>
            <person name="Wong E."/>
            <person name="Huang K.C."/>
            <person name="Tropini C."/>
            <person name="Ng K."/>
            <person name="Yu B."/>
        </authorList>
    </citation>
    <scope>NUCLEOTIDE SEQUENCE [LARGE SCALE GENOMIC DNA]</scope>
    <source>
        <strain evidence="5 6">NM48_B13</strain>
    </source>
</reference>
<evidence type="ECO:0000256" key="1">
    <source>
        <dbReference type="ARBA" id="ARBA00010164"/>
    </source>
</evidence>
<keyword evidence="3" id="KW-0418">Kinase</keyword>
<evidence type="ECO:0000259" key="4">
    <source>
        <dbReference type="Pfam" id="PF07804"/>
    </source>
</evidence>
<proteinExistence type="inferred from homology"/>
<protein>
    <submittedName>
        <fullName evidence="5">Type II toxin-antitoxin system HipA family toxin</fullName>
    </submittedName>
</protein>
<keyword evidence="2" id="KW-0808">Transferase</keyword>
<evidence type="ECO:0000313" key="5">
    <source>
        <dbReference type="EMBL" id="TJW10795.1"/>
    </source>
</evidence>
<organism evidence="5 6">
    <name type="scientific">Parvibacter caecicola</name>
    <dbReference type="NCBI Taxonomy" id="747645"/>
    <lineage>
        <taxon>Bacteria</taxon>
        <taxon>Bacillati</taxon>
        <taxon>Actinomycetota</taxon>
        <taxon>Coriobacteriia</taxon>
        <taxon>Coriobacteriales</taxon>
        <taxon>Coriobacteriaceae</taxon>
        <taxon>Parvibacter</taxon>
    </lineage>
</organism>
<dbReference type="Proteomes" id="UP000309454">
    <property type="component" value="Unassembled WGS sequence"/>
</dbReference>